<dbReference type="GeneID" id="114844742"/>
<sequence>MQGLGFLLLVLSKFCRGFPVPVDTVVVQVQQWGVVGAQHSVQQVLLNGLPLTGTSQEVHSVIQSMLAESLLPAVIGDNQTSVPKNHTVLRSRECILEGSQLHWADRVFYDGKLYLTLDRSNTWTAHTTEAQTLKGLWDQDVQHTRMERMRLEEGCSKLVKELRLSEELSVSGFPLPKYLILILAVLAFIGLIMISILLSKKSGLRHPGGVVGSIIHYPKDMAEMATEIKGSGYSTL</sequence>
<dbReference type="InterPro" id="IPR011162">
    <property type="entry name" value="MHC_I/II-like_Ag-recog"/>
</dbReference>
<dbReference type="RefSeq" id="XP_028988163.1">
    <property type="nucleotide sequence ID" value="XM_029132330.3"/>
</dbReference>
<organism evidence="4 5">
    <name type="scientific">Betta splendens</name>
    <name type="common">Siamese fighting fish</name>
    <dbReference type="NCBI Taxonomy" id="158456"/>
    <lineage>
        <taxon>Eukaryota</taxon>
        <taxon>Metazoa</taxon>
        <taxon>Chordata</taxon>
        <taxon>Craniata</taxon>
        <taxon>Vertebrata</taxon>
        <taxon>Euteleostomi</taxon>
        <taxon>Actinopterygii</taxon>
        <taxon>Neopterygii</taxon>
        <taxon>Teleostei</taxon>
        <taxon>Neoteleostei</taxon>
        <taxon>Acanthomorphata</taxon>
        <taxon>Anabantaria</taxon>
        <taxon>Anabantiformes</taxon>
        <taxon>Anabantoidei</taxon>
        <taxon>Osphronemidae</taxon>
        <taxon>Betta</taxon>
    </lineage>
</organism>
<feature type="transmembrane region" description="Helical" evidence="2">
    <location>
        <begin position="178"/>
        <end position="198"/>
    </location>
</feature>
<dbReference type="KEGG" id="bspl:114844742"/>
<reference evidence="5" key="1">
    <citation type="submission" date="2025-08" db="UniProtKB">
        <authorList>
            <consortium name="RefSeq"/>
        </authorList>
    </citation>
    <scope>IDENTIFICATION</scope>
</reference>
<evidence type="ECO:0000313" key="4">
    <source>
        <dbReference type="Proteomes" id="UP000515150"/>
    </source>
</evidence>
<keyword evidence="2" id="KW-0472">Membrane</keyword>
<proteinExistence type="predicted"/>
<feature type="chain" id="PRO_5028198871" evidence="3">
    <location>
        <begin position="18"/>
        <end position="236"/>
    </location>
</feature>
<gene>
    <name evidence="5" type="primary">LOC114844742</name>
</gene>
<accession>A0A6P7L0I8</accession>
<evidence type="ECO:0000256" key="1">
    <source>
        <dbReference type="ARBA" id="ARBA00023180"/>
    </source>
</evidence>
<feature type="signal peptide" evidence="3">
    <location>
        <begin position="1"/>
        <end position="17"/>
    </location>
</feature>
<dbReference type="InterPro" id="IPR037055">
    <property type="entry name" value="MHC_I-like_Ag-recog_sf"/>
</dbReference>
<evidence type="ECO:0000256" key="3">
    <source>
        <dbReference type="SAM" id="SignalP"/>
    </source>
</evidence>
<name>A0A6P7L0I8_BETSP</name>
<keyword evidence="3" id="KW-0732">Signal</keyword>
<dbReference type="SUPFAM" id="SSF54452">
    <property type="entry name" value="MHC antigen-recognition domain"/>
    <property type="match status" value="1"/>
</dbReference>
<keyword evidence="1" id="KW-0325">Glycoprotein</keyword>
<keyword evidence="2" id="KW-0812">Transmembrane</keyword>
<evidence type="ECO:0000256" key="2">
    <source>
        <dbReference type="SAM" id="Phobius"/>
    </source>
</evidence>
<dbReference type="OrthoDB" id="8936769at2759"/>
<dbReference type="Gene3D" id="3.30.500.10">
    <property type="entry name" value="MHC class I-like antigen recognition-like"/>
    <property type="match status" value="1"/>
</dbReference>
<keyword evidence="2" id="KW-1133">Transmembrane helix</keyword>
<keyword evidence="4" id="KW-1185">Reference proteome</keyword>
<dbReference type="Proteomes" id="UP000515150">
    <property type="component" value="Chromosome 17"/>
</dbReference>
<protein>
    <submittedName>
        <fullName evidence="5">Uncharacterized protein LOC114844742</fullName>
    </submittedName>
</protein>
<dbReference type="InParanoid" id="A0A6P7L0I8"/>
<evidence type="ECO:0000313" key="5">
    <source>
        <dbReference type="RefSeq" id="XP_028988163.1"/>
    </source>
</evidence>
<dbReference type="AlphaFoldDB" id="A0A6P7L0I8"/>